<dbReference type="EMBL" id="HBIR01043821">
    <property type="protein sequence ID" value="CAE0577206.1"/>
    <property type="molecule type" value="Transcribed_RNA"/>
</dbReference>
<dbReference type="Gene3D" id="1.25.40.10">
    <property type="entry name" value="Tetratricopeptide repeat domain"/>
    <property type="match status" value="1"/>
</dbReference>
<dbReference type="InterPro" id="IPR011990">
    <property type="entry name" value="TPR-like_helical_dom_sf"/>
</dbReference>
<dbReference type="Pfam" id="PF07719">
    <property type="entry name" value="TPR_2"/>
    <property type="match status" value="1"/>
</dbReference>
<dbReference type="PANTHER" id="PTHR22904">
    <property type="entry name" value="TPR REPEAT CONTAINING PROTEIN"/>
    <property type="match status" value="1"/>
</dbReference>
<dbReference type="GO" id="GO:0051879">
    <property type="term" value="F:Hsp90 protein binding"/>
    <property type="evidence" value="ECO:0007669"/>
    <property type="project" value="TreeGrafter"/>
</dbReference>
<dbReference type="AlphaFoldDB" id="A0A6V2UM53"/>
<dbReference type="InterPro" id="IPR013105">
    <property type="entry name" value="TPR_2"/>
</dbReference>
<evidence type="ECO:0000313" key="5">
    <source>
        <dbReference type="EMBL" id="CAE0577206.1"/>
    </source>
</evidence>
<dbReference type="Pfam" id="PF13181">
    <property type="entry name" value="TPR_8"/>
    <property type="match status" value="1"/>
</dbReference>
<dbReference type="SUPFAM" id="SSF48452">
    <property type="entry name" value="TPR-like"/>
    <property type="match status" value="1"/>
</dbReference>
<proteinExistence type="predicted"/>
<organism evidence="5">
    <name type="scientific">Emiliania huxleyi</name>
    <name type="common">Coccolithophore</name>
    <name type="synonym">Pontosphaera huxleyi</name>
    <dbReference type="NCBI Taxonomy" id="2903"/>
    <lineage>
        <taxon>Eukaryota</taxon>
        <taxon>Haptista</taxon>
        <taxon>Haptophyta</taxon>
        <taxon>Prymnesiophyceae</taxon>
        <taxon>Isochrysidales</taxon>
        <taxon>Noelaerhabdaceae</taxon>
        <taxon>Emiliania</taxon>
    </lineage>
</organism>
<dbReference type="PANTHER" id="PTHR22904:SF523">
    <property type="entry name" value="STRESS-INDUCED-PHOSPHOPROTEIN 1"/>
    <property type="match status" value="1"/>
</dbReference>
<evidence type="ECO:0000256" key="1">
    <source>
        <dbReference type="ARBA" id="ARBA00022737"/>
    </source>
</evidence>
<evidence type="ECO:0000256" key="2">
    <source>
        <dbReference type="ARBA" id="ARBA00022803"/>
    </source>
</evidence>
<gene>
    <name evidence="5" type="ORF">EHUX00137_LOCUS34199</name>
    <name evidence="6" type="ORF">EHUX00137_LOCUS34200</name>
</gene>
<dbReference type="EMBL" id="HBIR01043822">
    <property type="protein sequence ID" value="CAE0577207.1"/>
    <property type="molecule type" value="Transcribed_RNA"/>
</dbReference>
<dbReference type="SUPFAM" id="SSF56281">
    <property type="entry name" value="Metallo-hydrolase/oxidoreductase"/>
    <property type="match status" value="1"/>
</dbReference>
<dbReference type="SMART" id="SM00028">
    <property type="entry name" value="TPR"/>
    <property type="match status" value="2"/>
</dbReference>
<reference evidence="5" key="1">
    <citation type="submission" date="2021-01" db="EMBL/GenBank/DDBJ databases">
        <authorList>
            <person name="Corre E."/>
            <person name="Pelletier E."/>
            <person name="Niang G."/>
            <person name="Scheremetjew M."/>
            <person name="Finn R."/>
            <person name="Kale V."/>
            <person name="Holt S."/>
            <person name="Cochrane G."/>
            <person name="Meng A."/>
            <person name="Brown T."/>
            <person name="Cohen L."/>
        </authorList>
    </citation>
    <scope>NUCLEOTIDE SEQUENCE</scope>
    <source>
        <strain evidence="5">379</strain>
    </source>
</reference>
<sequence length="255" mass="27240">MSDSDPLARCLELKDSGNAALKVGDTAEAIRMYEEAASLAEAHPDKSVLAAVCSNLSAALLRAERAEEALVAAGRSVGARVDWSKAHFRRGEAAFALRQYKEARESYRHAAELDAKEIKEAHGASAVPQRADKSLSAAVAVCDEAMKGGLWFRQLLPGRDVALVRAGASQPQKNLFLAAASMKNFVYLVGDAATRECYVVDGCWDVEGIVALARRHKMRLVGAVGTHYHFDHVGGKDRHGGPAPSPAPRGVMPAP</sequence>
<name>A0A6V2UM53_EMIHU</name>
<feature type="region of interest" description="Disordered" evidence="4">
    <location>
        <begin position="232"/>
        <end position="255"/>
    </location>
</feature>
<dbReference type="Gene3D" id="3.60.15.10">
    <property type="entry name" value="Ribonuclease Z/Hydroxyacylglutathione hydrolase-like"/>
    <property type="match status" value="1"/>
</dbReference>
<dbReference type="InterPro" id="IPR019734">
    <property type="entry name" value="TPR_rpt"/>
</dbReference>
<dbReference type="PROSITE" id="PS50005">
    <property type="entry name" value="TPR"/>
    <property type="match status" value="1"/>
</dbReference>
<keyword evidence="2 3" id="KW-0802">TPR repeat</keyword>
<evidence type="ECO:0000256" key="4">
    <source>
        <dbReference type="SAM" id="MobiDB-lite"/>
    </source>
</evidence>
<keyword evidence="1" id="KW-0677">Repeat</keyword>
<dbReference type="InterPro" id="IPR036866">
    <property type="entry name" value="RibonucZ/Hydroxyglut_hydro"/>
</dbReference>
<evidence type="ECO:0000256" key="3">
    <source>
        <dbReference type="PROSITE-ProRule" id="PRU00339"/>
    </source>
</evidence>
<evidence type="ECO:0000313" key="6">
    <source>
        <dbReference type="EMBL" id="CAE0577207.1"/>
    </source>
</evidence>
<accession>A0A6V2UM53</accession>
<protein>
    <submittedName>
        <fullName evidence="5">Uncharacterized protein</fullName>
    </submittedName>
</protein>
<feature type="repeat" description="TPR" evidence="3">
    <location>
        <begin position="84"/>
        <end position="117"/>
    </location>
</feature>